<protein>
    <submittedName>
        <fullName evidence="1">Uncharacterized protein</fullName>
    </submittedName>
</protein>
<evidence type="ECO:0000313" key="2">
    <source>
        <dbReference type="Proteomes" id="UP000750502"/>
    </source>
</evidence>
<comment type="caution">
    <text evidence="1">The sequence shown here is derived from an EMBL/GenBank/DDBJ whole genome shotgun (WGS) entry which is preliminary data.</text>
</comment>
<name>A0A9P7HEJ6_9HYPO</name>
<dbReference type="EMBL" id="JADFTT010000903">
    <property type="protein sequence ID" value="KAG5758096.1"/>
    <property type="molecule type" value="Genomic_DNA"/>
</dbReference>
<organism evidence="1 2">
    <name type="scientific">Fusarium xylarioides</name>
    <dbReference type="NCBI Taxonomy" id="221167"/>
    <lineage>
        <taxon>Eukaryota</taxon>
        <taxon>Fungi</taxon>
        <taxon>Dikarya</taxon>
        <taxon>Ascomycota</taxon>
        <taxon>Pezizomycotina</taxon>
        <taxon>Sordariomycetes</taxon>
        <taxon>Hypocreomycetidae</taxon>
        <taxon>Hypocreales</taxon>
        <taxon>Nectriaceae</taxon>
        <taxon>Fusarium</taxon>
        <taxon>Fusarium fujikuroi species complex</taxon>
    </lineage>
</organism>
<dbReference type="Proteomes" id="UP000750502">
    <property type="component" value="Unassembled WGS sequence"/>
</dbReference>
<accession>A0A9P7HEJ6</accession>
<reference evidence="1" key="1">
    <citation type="journal article" date="2020" name="bioRxiv">
        <title>Historical genomics reveals the evolutionary mechanisms behind multiple outbreaks of the host-specific coffee wilt pathogen Fusarium xylarioides.</title>
        <authorList>
            <person name="Peck D."/>
            <person name="Nowell R.W."/>
            <person name="Flood J."/>
            <person name="Ryan M.J."/>
            <person name="Barraclough T.G."/>
        </authorList>
    </citation>
    <scope>NUCLEOTIDE SEQUENCE</scope>
    <source>
        <strain evidence="1">IMI 127659i</strain>
    </source>
</reference>
<sequence>MFFRRLQRFFQRRNPPRQPPQQLARHRNVNRRPQFPSNRQIFKELYIEHLKRKAADANTPRILQWFNGRG</sequence>
<proteinExistence type="predicted"/>
<reference evidence="1" key="2">
    <citation type="submission" date="2020-10" db="EMBL/GenBank/DDBJ databases">
        <authorList>
            <person name="Peck L.D."/>
            <person name="Nowell R.W."/>
            <person name="Flood J."/>
            <person name="Ryan M.J."/>
            <person name="Barraclough T.G."/>
        </authorList>
    </citation>
    <scope>NUCLEOTIDE SEQUENCE</scope>
    <source>
        <strain evidence="1">IMI 127659i</strain>
    </source>
</reference>
<keyword evidence="2" id="KW-1185">Reference proteome</keyword>
<gene>
    <name evidence="1" type="ORF">H9Q72_013767</name>
</gene>
<evidence type="ECO:0000313" key="1">
    <source>
        <dbReference type="EMBL" id="KAG5758096.1"/>
    </source>
</evidence>
<dbReference type="AlphaFoldDB" id="A0A9P7HEJ6"/>